<dbReference type="EMBL" id="CP031598">
    <property type="protein sequence ID" value="QEW26312.1"/>
    <property type="molecule type" value="Genomic_DNA"/>
</dbReference>
<dbReference type="Proteomes" id="UP000051401">
    <property type="component" value="Unassembled WGS sequence"/>
</dbReference>
<evidence type="ECO:0000313" key="3">
    <source>
        <dbReference type="EMBL" id="QEW26312.1"/>
    </source>
</evidence>
<feature type="chain" id="PRO_5015044640" evidence="1">
    <location>
        <begin position="23"/>
        <end position="155"/>
    </location>
</feature>
<dbReference type="EMBL" id="LAXI01000002">
    <property type="protein sequence ID" value="KRS18790.1"/>
    <property type="molecule type" value="Genomic_DNA"/>
</dbReference>
<sequence>MKPYFTKPLCAAILALAPNLSAAENCYFSLQAELYDRAQRYSRDFLKPIIGQDVRSENLPAGTLHITTDCDKIVDGLTVYRRHLRPTLEDLRDEIYDSILTDREEGYLNCARRGSKNYDVVVHQMDNMLEIAAAAFRHHRDHCDGDPQFEWEDLS</sequence>
<dbReference type="KEGG" id="rid:RIdsm_02110"/>
<evidence type="ECO:0000256" key="1">
    <source>
        <dbReference type="SAM" id="SignalP"/>
    </source>
</evidence>
<dbReference type="RefSeq" id="WP_057813394.1">
    <property type="nucleotide sequence ID" value="NZ_CAXRJZ010000019.1"/>
</dbReference>
<organism evidence="2 4">
    <name type="scientific">Roseovarius indicus</name>
    <dbReference type="NCBI Taxonomy" id="540747"/>
    <lineage>
        <taxon>Bacteria</taxon>
        <taxon>Pseudomonadati</taxon>
        <taxon>Pseudomonadota</taxon>
        <taxon>Alphaproteobacteria</taxon>
        <taxon>Rhodobacterales</taxon>
        <taxon>Roseobacteraceae</taxon>
        <taxon>Roseovarius</taxon>
    </lineage>
</organism>
<evidence type="ECO:0000313" key="2">
    <source>
        <dbReference type="EMBL" id="KRS18790.1"/>
    </source>
</evidence>
<name>A0A0T5PC38_9RHOB</name>
<reference evidence="2 4" key="1">
    <citation type="submission" date="2015-04" db="EMBL/GenBank/DDBJ databases">
        <title>The draft genome sequence of Roseovarius indicus B108T.</title>
        <authorList>
            <person name="Li G."/>
            <person name="Lai Q."/>
            <person name="Shao Z."/>
            <person name="Yan P."/>
        </authorList>
    </citation>
    <scope>NUCLEOTIDE SEQUENCE [LARGE SCALE GENOMIC DNA]</scope>
    <source>
        <strain evidence="2 4">B108</strain>
    </source>
</reference>
<evidence type="ECO:0000313" key="4">
    <source>
        <dbReference type="Proteomes" id="UP000051401"/>
    </source>
</evidence>
<protein>
    <submittedName>
        <fullName evidence="2">Uncharacterized protein</fullName>
    </submittedName>
</protein>
<dbReference type="AlphaFoldDB" id="A0A0T5PC38"/>
<dbReference type="Proteomes" id="UP000325785">
    <property type="component" value="Chromosome"/>
</dbReference>
<feature type="signal peptide" evidence="1">
    <location>
        <begin position="1"/>
        <end position="22"/>
    </location>
</feature>
<keyword evidence="4" id="KW-1185">Reference proteome</keyword>
<reference evidence="3 5" key="2">
    <citation type="submission" date="2018-08" db="EMBL/GenBank/DDBJ databases">
        <title>Genetic Globetrotter - A new plasmid hitch-hiking vast phylogenetic and geographic distances.</title>
        <authorList>
            <person name="Vollmers J."/>
            <person name="Petersen J."/>
        </authorList>
    </citation>
    <scope>NUCLEOTIDE SEQUENCE [LARGE SCALE GENOMIC DNA]</scope>
    <source>
        <strain evidence="3 5">DSM 26383</strain>
    </source>
</reference>
<gene>
    <name evidence="3" type="ORF">RIdsm_02110</name>
    <name evidence="2" type="ORF">XM52_03590</name>
</gene>
<evidence type="ECO:0000313" key="5">
    <source>
        <dbReference type="Proteomes" id="UP000325785"/>
    </source>
</evidence>
<accession>A0A0T5PC38</accession>
<dbReference type="PATRIC" id="fig|540747.5.peg.2287"/>
<proteinExistence type="predicted"/>
<keyword evidence="1" id="KW-0732">Signal</keyword>